<proteinExistence type="predicted"/>
<evidence type="ECO:0000313" key="2">
    <source>
        <dbReference type="Proteomes" id="UP000053462"/>
    </source>
</evidence>
<gene>
    <name evidence="1" type="ORF">APY94_04950</name>
</gene>
<keyword evidence="2" id="KW-1185">Reference proteome</keyword>
<comment type="caution">
    <text evidence="1">The sequence shown here is derived from an EMBL/GenBank/DDBJ whole genome shotgun (WGS) entry which is preliminary data.</text>
</comment>
<dbReference type="AlphaFoldDB" id="A0A100XY01"/>
<accession>A0A100XY01</accession>
<name>A0A100XY01_9EURY</name>
<evidence type="ECO:0000313" key="1">
    <source>
        <dbReference type="EMBL" id="KUH33550.1"/>
    </source>
</evidence>
<organism evidence="1 2">
    <name type="scientific">Thermococcus celericrescens</name>
    <dbReference type="NCBI Taxonomy" id="227598"/>
    <lineage>
        <taxon>Archaea</taxon>
        <taxon>Methanobacteriati</taxon>
        <taxon>Methanobacteriota</taxon>
        <taxon>Thermococci</taxon>
        <taxon>Thermococcales</taxon>
        <taxon>Thermococcaceae</taxon>
        <taxon>Thermococcus</taxon>
    </lineage>
</organism>
<dbReference type="OrthoDB" id="86129at2157"/>
<dbReference type="Proteomes" id="UP000053462">
    <property type="component" value="Unassembled WGS sequence"/>
</dbReference>
<dbReference type="EMBL" id="LLYW01000018">
    <property type="protein sequence ID" value="KUH33550.1"/>
    <property type="molecule type" value="Genomic_DNA"/>
</dbReference>
<sequence length="276" mass="30938">METIEVIFYIEGLGSDKKVLERAMEETAERLKAEKSIRVHDVRVEEIIEDPDNDTLPYSGMIEARISGPLNAVFNTAVRYAPAAVEVVSPPKIEVDAKGLMELLGGLSYAMGQLIDKFGPLAAYPSLEEFPEPQIGYSREEIEEFIVEDRKILYRFVVEVFGDDEETVTRNFAKALAYEGCTINKLVPKVQSEDENGRKYILIAAELLSTFENLIQLTAKYSPVAIAILEPEVVDITAPELQGALADVAGFVYELTMRPLKKRILEKKNTEFKLDL</sequence>
<dbReference type="RefSeq" id="WP_058938580.1">
    <property type="nucleotide sequence ID" value="NZ_LLYW01000018.1"/>
</dbReference>
<reference evidence="1 2" key="1">
    <citation type="submission" date="2015-10" db="EMBL/GenBank/DDBJ databases">
        <title>Draft genome sequence of Thermococcus celericrescens strain DSM 17994.</title>
        <authorList>
            <person name="Hong S.-J."/>
            <person name="Park C.-E."/>
            <person name="Shin J.-H."/>
        </authorList>
    </citation>
    <scope>NUCLEOTIDE SEQUENCE [LARGE SCALE GENOMIC DNA]</scope>
    <source>
        <strain evidence="1 2">DSM 17994</strain>
    </source>
</reference>
<protein>
    <submittedName>
        <fullName evidence="1">Uncharacterized protein</fullName>
    </submittedName>
</protein>
<dbReference type="STRING" id="227598.APY94_04950"/>